<dbReference type="Pfam" id="PF12915">
    <property type="entry name" value="DUF3833"/>
    <property type="match status" value="1"/>
</dbReference>
<gene>
    <name evidence="1" type="ORF">SP90_12940</name>
</gene>
<organism evidence="1 2">
    <name type="scientific">Halodesulfovibrio spirochaetisodalis</name>
    <dbReference type="NCBI Taxonomy" id="1560234"/>
    <lineage>
        <taxon>Bacteria</taxon>
        <taxon>Pseudomonadati</taxon>
        <taxon>Thermodesulfobacteriota</taxon>
        <taxon>Desulfovibrionia</taxon>
        <taxon>Desulfovibrionales</taxon>
        <taxon>Desulfovibrionaceae</taxon>
        <taxon>Halodesulfovibrio</taxon>
    </lineage>
</organism>
<evidence type="ECO:0000313" key="2">
    <source>
        <dbReference type="Proteomes" id="UP000091979"/>
    </source>
</evidence>
<accession>A0A1B7XAB4</accession>
<dbReference type="PATRIC" id="fig|1560234.3.peg.1698"/>
<reference evidence="1 2" key="1">
    <citation type="submission" date="2015-01" db="EMBL/GenBank/DDBJ databases">
        <title>Desulfovibrio sp. JC271 draft genome sequence.</title>
        <authorList>
            <person name="Shivani Y."/>
            <person name="Subhash Y."/>
            <person name="Sasikala C."/>
            <person name="Ramana C.V."/>
        </authorList>
    </citation>
    <scope>NUCLEOTIDE SEQUENCE [LARGE SCALE GENOMIC DNA]</scope>
    <source>
        <strain evidence="1 2">JC271</strain>
    </source>
</reference>
<dbReference type="InterPro" id="IPR024409">
    <property type="entry name" value="DUF3833"/>
</dbReference>
<evidence type="ECO:0000313" key="1">
    <source>
        <dbReference type="EMBL" id="OBQ46315.1"/>
    </source>
</evidence>
<protein>
    <recommendedName>
        <fullName evidence="3">DUF3833 domain-containing protein</fullName>
    </recommendedName>
</protein>
<name>A0A1B7XAB4_9BACT</name>
<dbReference type="AlphaFoldDB" id="A0A1B7XAB4"/>
<dbReference type="STRING" id="1560234.SP90_12940"/>
<dbReference type="Proteomes" id="UP000091979">
    <property type="component" value="Unassembled WGS sequence"/>
</dbReference>
<sequence>MNDHIILEDFFQGELDCHGVLIRRNGDIWHRFAGSLNAEWTPDADGMLRGVMHETITFSSGDTRERIWKLTKENESGYISTADDLEGLATITIRGFEAIAMYRMKIPTRAKEVVVDVEDMMWLTPGNVMMSKAILRKLGVRIGEIITVLVPVKKINR</sequence>
<proteinExistence type="predicted"/>
<evidence type="ECO:0008006" key="3">
    <source>
        <dbReference type="Google" id="ProtNLM"/>
    </source>
</evidence>
<dbReference type="EMBL" id="JXMS01000026">
    <property type="protein sequence ID" value="OBQ46315.1"/>
    <property type="molecule type" value="Genomic_DNA"/>
</dbReference>
<keyword evidence="2" id="KW-1185">Reference proteome</keyword>
<comment type="caution">
    <text evidence="1">The sequence shown here is derived from an EMBL/GenBank/DDBJ whole genome shotgun (WGS) entry which is preliminary data.</text>
</comment>